<sequence>PRRADHLPRPTGAAPTTSVVAAQAIPHPPSPQAAPSRSVTGQAAAPSAERRRVASCRAAGAPALFLPRRRRAISRLPSHGPAPSHRAVADPRPGLPFPTGAAPFLLSPSPTAAQHQAPVAGTPLLSGTREETEAEKESRERCEEKKARNRSG</sequence>
<reference evidence="2 3" key="2">
    <citation type="journal article" date="2013" name="Plant Cell Physiol.">
        <title>Rice Annotation Project Database (RAP-DB): an integrative and interactive database for rice genomics.</title>
        <authorList>
            <person name="Sakai H."/>
            <person name="Lee S.S."/>
            <person name="Tanaka T."/>
            <person name="Numa H."/>
            <person name="Kim J."/>
            <person name="Kawahara Y."/>
            <person name="Wakimoto H."/>
            <person name="Yang C.C."/>
            <person name="Iwamoto M."/>
            <person name="Abe T."/>
            <person name="Yamada Y."/>
            <person name="Muto A."/>
            <person name="Inokuchi H."/>
            <person name="Ikemura T."/>
            <person name="Matsumoto T."/>
            <person name="Sasaki T."/>
            <person name="Itoh T."/>
        </authorList>
    </citation>
    <scope>NUCLEOTIDE SEQUENCE [LARGE SCALE GENOMIC DNA]</scope>
    <source>
        <strain evidence="3">cv. Nipponbare</strain>
    </source>
</reference>
<protein>
    <submittedName>
        <fullName evidence="2">Os02g0332800 protein</fullName>
    </submittedName>
</protein>
<feature type="non-terminal residue" evidence="2">
    <location>
        <position position="1"/>
    </location>
</feature>
<evidence type="ECO:0000313" key="2">
    <source>
        <dbReference type="EMBL" id="BAS78447.1"/>
    </source>
</evidence>
<dbReference type="Proteomes" id="UP000059680">
    <property type="component" value="Chromosome 2"/>
</dbReference>
<name>A0A0P0VII0_ORYSJ</name>
<feature type="region of interest" description="Disordered" evidence="1">
    <location>
        <begin position="1"/>
        <end position="54"/>
    </location>
</feature>
<reference evidence="3" key="1">
    <citation type="journal article" date="2005" name="Nature">
        <title>The map-based sequence of the rice genome.</title>
        <authorList>
            <consortium name="International rice genome sequencing project (IRGSP)"/>
            <person name="Matsumoto T."/>
            <person name="Wu J."/>
            <person name="Kanamori H."/>
            <person name="Katayose Y."/>
            <person name="Fujisawa M."/>
            <person name="Namiki N."/>
            <person name="Mizuno H."/>
            <person name="Yamamoto K."/>
            <person name="Antonio B.A."/>
            <person name="Baba T."/>
            <person name="Sakata K."/>
            <person name="Nagamura Y."/>
            <person name="Aoki H."/>
            <person name="Arikawa K."/>
            <person name="Arita K."/>
            <person name="Bito T."/>
            <person name="Chiden Y."/>
            <person name="Fujitsuka N."/>
            <person name="Fukunaka R."/>
            <person name="Hamada M."/>
            <person name="Harada C."/>
            <person name="Hayashi A."/>
            <person name="Hijishita S."/>
            <person name="Honda M."/>
            <person name="Hosokawa S."/>
            <person name="Ichikawa Y."/>
            <person name="Idonuma A."/>
            <person name="Iijima M."/>
            <person name="Ikeda M."/>
            <person name="Ikeno M."/>
            <person name="Ito K."/>
            <person name="Ito S."/>
            <person name="Ito T."/>
            <person name="Ito Y."/>
            <person name="Ito Y."/>
            <person name="Iwabuchi A."/>
            <person name="Kamiya K."/>
            <person name="Karasawa W."/>
            <person name="Kurita K."/>
            <person name="Katagiri S."/>
            <person name="Kikuta A."/>
            <person name="Kobayashi H."/>
            <person name="Kobayashi N."/>
            <person name="Machita K."/>
            <person name="Maehara T."/>
            <person name="Masukawa M."/>
            <person name="Mizubayashi T."/>
            <person name="Mukai Y."/>
            <person name="Nagasaki H."/>
            <person name="Nagata Y."/>
            <person name="Naito S."/>
            <person name="Nakashima M."/>
            <person name="Nakama Y."/>
            <person name="Nakamichi Y."/>
            <person name="Nakamura M."/>
            <person name="Meguro A."/>
            <person name="Negishi M."/>
            <person name="Ohta I."/>
            <person name="Ohta T."/>
            <person name="Okamoto M."/>
            <person name="Ono N."/>
            <person name="Saji S."/>
            <person name="Sakaguchi M."/>
            <person name="Sakai K."/>
            <person name="Shibata M."/>
            <person name="Shimokawa T."/>
            <person name="Song J."/>
            <person name="Takazaki Y."/>
            <person name="Terasawa K."/>
            <person name="Tsugane M."/>
            <person name="Tsuji K."/>
            <person name="Ueda S."/>
            <person name="Waki K."/>
            <person name="Yamagata H."/>
            <person name="Yamamoto M."/>
            <person name="Yamamoto S."/>
            <person name="Yamane H."/>
            <person name="Yoshiki S."/>
            <person name="Yoshihara R."/>
            <person name="Yukawa K."/>
            <person name="Zhong H."/>
            <person name="Yano M."/>
            <person name="Yuan Q."/>
            <person name="Ouyang S."/>
            <person name="Liu J."/>
            <person name="Jones K.M."/>
            <person name="Gansberger K."/>
            <person name="Moffat K."/>
            <person name="Hill J."/>
            <person name="Bera J."/>
            <person name="Fadrosh D."/>
            <person name="Jin S."/>
            <person name="Johri S."/>
            <person name="Kim M."/>
            <person name="Overton L."/>
            <person name="Reardon M."/>
            <person name="Tsitrin T."/>
            <person name="Vuong H."/>
            <person name="Weaver B."/>
            <person name="Ciecko A."/>
            <person name="Tallon L."/>
            <person name="Jackson J."/>
            <person name="Pai G."/>
            <person name="Aken S.V."/>
            <person name="Utterback T."/>
            <person name="Reidmuller S."/>
            <person name="Feldblyum T."/>
            <person name="Hsiao J."/>
            <person name="Zismann V."/>
            <person name="Iobst S."/>
            <person name="de Vazeille A.R."/>
            <person name="Buell C.R."/>
            <person name="Ying K."/>
            <person name="Li Y."/>
            <person name="Lu T."/>
            <person name="Huang Y."/>
            <person name="Zhao Q."/>
            <person name="Feng Q."/>
            <person name="Zhang L."/>
            <person name="Zhu J."/>
            <person name="Weng Q."/>
            <person name="Mu J."/>
            <person name="Lu Y."/>
            <person name="Fan D."/>
            <person name="Liu Y."/>
            <person name="Guan J."/>
            <person name="Zhang Y."/>
            <person name="Yu S."/>
            <person name="Liu X."/>
            <person name="Zhang Y."/>
            <person name="Hong G."/>
            <person name="Han B."/>
            <person name="Choisne N."/>
            <person name="Demange N."/>
            <person name="Orjeda G."/>
            <person name="Samain S."/>
            <person name="Cattolico L."/>
            <person name="Pelletier E."/>
            <person name="Couloux A."/>
            <person name="Segurens B."/>
            <person name="Wincker P."/>
            <person name="D'Hont A."/>
            <person name="Scarpelli C."/>
            <person name="Weissenbach J."/>
            <person name="Salanoubat M."/>
            <person name="Quetier F."/>
            <person name="Yu Y."/>
            <person name="Kim H.R."/>
            <person name="Rambo T."/>
            <person name="Currie J."/>
            <person name="Collura K."/>
            <person name="Luo M."/>
            <person name="Yang T."/>
            <person name="Ammiraju J.S.S."/>
            <person name="Engler F."/>
            <person name="Soderlund C."/>
            <person name="Wing R.A."/>
            <person name="Palmer L.E."/>
            <person name="de la Bastide M."/>
            <person name="Spiegel L."/>
            <person name="Nascimento L."/>
            <person name="Zutavern T."/>
            <person name="O'Shaughnessy A."/>
            <person name="Dike S."/>
            <person name="Dedhia N."/>
            <person name="Preston R."/>
            <person name="Balija V."/>
            <person name="McCombie W.R."/>
            <person name="Chow T."/>
            <person name="Chen H."/>
            <person name="Chung M."/>
            <person name="Chen C."/>
            <person name="Shaw J."/>
            <person name="Wu H."/>
            <person name="Hsiao K."/>
            <person name="Chao Y."/>
            <person name="Chu M."/>
            <person name="Cheng C."/>
            <person name="Hour A."/>
            <person name="Lee P."/>
            <person name="Lin S."/>
            <person name="Lin Y."/>
            <person name="Liou J."/>
            <person name="Liu S."/>
            <person name="Hsing Y."/>
            <person name="Raghuvanshi S."/>
            <person name="Mohanty A."/>
            <person name="Bharti A.K."/>
            <person name="Gaur A."/>
            <person name="Gupta V."/>
            <person name="Kumar D."/>
            <person name="Ravi V."/>
            <person name="Vij S."/>
            <person name="Kapur A."/>
            <person name="Khurana P."/>
            <person name="Khurana P."/>
            <person name="Khurana J.P."/>
            <person name="Tyagi A.K."/>
            <person name="Gaikwad K."/>
            <person name="Singh A."/>
            <person name="Dalal V."/>
            <person name="Srivastava S."/>
            <person name="Dixit A."/>
            <person name="Pal A.K."/>
            <person name="Ghazi I.A."/>
            <person name="Yadav M."/>
            <person name="Pandit A."/>
            <person name="Bhargava A."/>
            <person name="Sureshbabu K."/>
            <person name="Batra K."/>
            <person name="Sharma T.R."/>
            <person name="Mohapatra T."/>
            <person name="Singh N.K."/>
            <person name="Messing J."/>
            <person name="Nelson A.B."/>
            <person name="Fuks G."/>
            <person name="Kavchok S."/>
            <person name="Keizer G."/>
            <person name="Linton E."/>
            <person name="Llaca V."/>
            <person name="Song R."/>
            <person name="Tanyolac B."/>
            <person name="Young S."/>
            <person name="Ho-Il K."/>
            <person name="Hahn J.H."/>
            <person name="Sangsakoo G."/>
            <person name="Vanavichit A."/>
            <person name="de Mattos Luiz.A.T."/>
            <person name="Zimmer P.D."/>
            <person name="Malone G."/>
            <person name="Dellagostin O."/>
            <person name="de Oliveira A.C."/>
            <person name="Bevan M."/>
            <person name="Bancroft I."/>
            <person name="Minx P."/>
            <person name="Cordum H."/>
            <person name="Wilson R."/>
            <person name="Cheng Z."/>
            <person name="Jin W."/>
            <person name="Jiang J."/>
            <person name="Leong S.A."/>
            <person name="Iwama H."/>
            <person name="Gojobori T."/>
            <person name="Itoh T."/>
            <person name="Niimura Y."/>
            <person name="Fujii Y."/>
            <person name="Habara T."/>
            <person name="Sakai H."/>
            <person name="Sato Y."/>
            <person name="Wilson G."/>
            <person name="Kumar K."/>
            <person name="McCouch S."/>
            <person name="Juretic N."/>
            <person name="Hoen D."/>
            <person name="Wright S."/>
            <person name="Bruskiewich R."/>
            <person name="Bureau T."/>
            <person name="Miyao A."/>
            <person name="Hirochika H."/>
            <person name="Nishikawa T."/>
            <person name="Kadowaki K."/>
            <person name="Sugiura M."/>
            <person name="Burr B."/>
            <person name="Sasaki T."/>
        </authorList>
    </citation>
    <scope>NUCLEOTIDE SEQUENCE [LARGE SCALE GENOMIC DNA]</scope>
    <source>
        <strain evidence="3">cv. Nipponbare</strain>
    </source>
</reference>
<gene>
    <name evidence="2" type="ordered locus">Os02g0332800</name>
    <name evidence="2" type="ORF">OSNPB_020332800</name>
</gene>
<accession>A0A0P0VII0</accession>
<feature type="region of interest" description="Disordered" evidence="1">
    <location>
        <begin position="72"/>
        <end position="152"/>
    </location>
</feature>
<reference evidence="2 3" key="3">
    <citation type="journal article" date="2013" name="Rice">
        <title>Improvement of the Oryza sativa Nipponbare reference genome using next generation sequence and optical map data.</title>
        <authorList>
            <person name="Kawahara Y."/>
            <person name="de la Bastide M."/>
            <person name="Hamilton J.P."/>
            <person name="Kanamori H."/>
            <person name="McCombie W.R."/>
            <person name="Ouyang S."/>
            <person name="Schwartz D.C."/>
            <person name="Tanaka T."/>
            <person name="Wu J."/>
            <person name="Zhou S."/>
            <person name="Childs K.L."/>
            <person name="Davidson R.M."/>
            <person name="Lin H."/>
            <person name="Quesada-Ocampo L."/>
            <person name="Vaillancourt B."/>
            <person name="Sakai H."/>
            <person name="Lee S.S."/>
            <person name="Kim J."/>
            <person name="Numa H."/>
            <person name="Itoh T."/>
            <person name="Buell C.R."/>
            <person name="Matsumoto T."/>
        </authorList>
    </citation>
    <scope>NUCLEOTIDE SEQUENCE [LARGE SCALE GENOMIC DNA]</scope>
    <source>
        <strain evidence="3">cv. Nipponbare</strain>
    </source>
</reference>
<dbReference type="AlphaFoldDB" id="A0A0P0VII0"/>
<keyword evidence="3" id="KW-1185">Reference proteome</keyword>
<evidence type="ECO:0000313" key="3">
    <source>
        <dbReference type="Proteomes" id="UP000059680"/>
    </source>
</evidence>
<dbReference type="EMBL" id="AP014958">
    <property type="protein sequence ID" value="BAS78447.1"/>
    <property type="molecule type" value="Genomic_DNA"/>
</dbReference>
<organism evidence="2 3">
    <name type="scientific">Oryza sativa subsp. japonica</name>
    <name type="common">Rice</name>
    <dbReference type="NCBI Taxonomy" id="39947"/>
    <lineage>
        <taxon>Eukaryota</taxon>
        <taxon>Viridiplantae</taxon>
        <taxon>Streptophyta</taxon>
        <taxon>Embryophyta</taxon>
        <taxon>Tracheophyta</taxon>
        <taxon>Spermatophyta</taxon>
        <taxon>Magnoliopsida</taxon>
        <taxon>Liliopsida</taxon>
        <taxon>Poales</taxon>
        <taxon>Poaceae</taxon>
        <taxon>BOP clade</taxon>
        <taxon>Oryzoideae</taxon>
        <taxon>Oryzeae</taxon>
        <taxon>Oryzinae</taxon>
        <taxon>Oryza</taxon>
        <taxon>Oryza sativa</taxon>
    </lineage>
</organism>
<dbReference type="ExpressionAtlas" id="A0A0P0VII0">
    <property type="expression patterns" value="baseline and differential"/>
</dbReference>
<dbReference type="Gramene" id="Os02t0332800-02">
    <property type="protein sequence ID" value="Os02t0332800-02"/>
    <property type="gene ID" value="Os02g0332800"/>
</dbReference>
<evidence type="ECO:0000256" key="1">
    <source>
        <dbReference type="SAM" id="MobiDB-lite"/>
    </source>
</evidence>
<feature type="compositionally biased region" description="Basic and acidic residues" evidence="1">
    <location>
        <begin position="128"/>
        <end position="146"/>
    </location>
</feature>
<proteinExistence type="predicted"/>